<feature type="domain" description="Schlafen AlbA-2" evidence="1">
    <location>
        <begin position="22"/>
        <end position="144"/>
    </location>
</feature>
<dbReference type="Proteomes" id="UP001500731">
    <property type="component" value="Unassembled WGS sequence"/>
</dbReference>
<organism evidence="2 3">
    <name type="scientific">Microbacterium panaciterrae</name>
    <dbReference type="NCBI Taxonomy" id="985759"/>
    <lineage>
        <taxon>Bacteria</taxon>
        <taxon>Bacillati</taxon>
        <taxon>Actinomycetota</taxon>
        <taxon>Actinomycetes</taxon>
        <taxon>Micrococcales</taxon>
        <taxon>Microbacteriaceae</taxon>
        <taxon>Microbacterium</taxon>
    </lineage>
</organism>
<dbReference type="InterPro" id="IPR036388">
    <property type="entry name" value="WH-like_DNA-bd_sf"/>
</dbReference>
<protein>
    <submittedName>
        <fullName evidence="2">ATP-binding protein</fullName>
    </submittedName>
</protein>
<proteinExistence type="predicted"/>
<comment type="caution">
    <text evidence="2">The sequence shown here is derived from an EMBL/GenBank/DDBJ whole genome shotgun (WGS) entry which is preliminary data.</text>
</comment>
<evidence type="ECO:0000259" key="1">
    <source>
        <dbReference type="Pfam" id="PF04326"/>
    </source>
</evidence>
<reference evidence="3" key="1">
    <citation type="journal article" date="2019" name="Int. J. Syst. Evol. Microbiol.">
        <title>The Global Catalogue of Microorganisms (GCM) 10K type strain sequencing project: providing services to taxonomists for standard genome sequencing and annotation.</title>
        <authorList>
            <consortium name="The Broad Institute Genomics Platform"/>
            <consortium name="The Broad Institute Genome Sequencing Center for Infectious Disease"/>
            <person name="Wu L."/>
            <person name="Ma J."/>
        </authorList>
    </citation>
    <scope>NUCLEOTIDE SEQUENCE [LARGE SCALE GENOMIC DNA]</scope>
    <source>
        <strain evidence="3">JCM 17839</strain>
    </source>
</reference>
<evidence type="ECO:0000313" key="3">
    <source>
        <dbReference type="Proteomes" id="UP001500731"/>
    </source>
</evidence>
<keyword evidence="2" id="KW-0547">Nucleotide-binding</keyword>
<dbReference type="InterPro" id="IPR036390">
    <property type="entry name" value="WH_DNA-bd_sf"/>
</dbReference>
<sequence length="570" mass="62473">MADDLLQVTVARLRRQGTDDALVEVKSSAKSLTTDIWDTVSAFANTAGGTIILGLSEEAGFLPVEQFALDRVRDQFVEGIGDGGGSGVRLTNPPSYALRRDIIDDGEVLVIVITENPVGLKPCFVTAKGLPSGAFRRVDDKNIRLSPAEVFEMQHALTPSKADGEPVPDADESDLDPEIIEALLTRMASSKALYGTSTRREKLSRLNIVDKQGRIRLAGLLTAGVYPQQFLPRLLIDVAVHLGREKSLPGVATRFIDRRECVGPVADSIDEAINVVLRNLRTYSIVEGAGRSEVPEIPTEVLREAIANAVLHREYAAVFTGQPVTVDVFSDRIEITNPGGLWGGKTLENLDDGTSRCRNLTLMPLMQQIAVRGAGRFTVEGQGGGVRMMNSEMEAHALQRPHYVATPDQVRVTLWRHGAEIPEHREWLRGLVDRDLDAREDTALLLARREGEVSVAGLRDALRIDSDEARETLRALRREGVLRMTHDETFVLAEGAPLPASRDFEIFRVLSKTDPRTIHEIAEASGRAVGALRKVLRGLVSDGWIIATASPTSKNRRYLLAMDDDAPERA</sequence>
<dbReference type="Gene3D" id="3.30.950.30">
    <property type="entry name" value="Schlafen, AAA domain"/>
    <property type="match status" value="1"/>
</dbReference>
<dbReference type="InterPro" id="IPR007421">
    <property type="entry name" value="Schlafen_AlbA_2_dom"/>
</dbReference>
<dbReference type="Pfam" id="PF13749">
    <property type="entry name" value="HATPase_c_4"/>
    <property type="match status" value="1"/>
</dbReference>
<dbReference type="Gene3D" id="3.30.565.60">
    <property type="match status" value="1"/>
</dbReference>
<accession>A0ABP8P1B1</accession>
<dbReference type="InterPro" id="IPR038461">
    <property type="entry name" value="Schlafen_AlbA_2_dom_sf"/>
</dbReference>
<dbReference type="RefSeq" id="WP_345184169.1">
    <property type="nucleotide sequence ID" value="NZ_BAABGP010000004.1"/>
</dbReference>
<name>A0ABP8P1B1_9MICO</name>
<keyword evidence="2" id="KW-0067">ATP-binding</keyword>
<evidence type="ECO:0000313" key="2">
    <source>
        <dbReference type="EMBL" id="GAA4479854.1"/>
    </source>
</evidence>
<dbReference type="SUPFAM" id="SSF46785">
    <property type="entry name" value="Winged helix' DNA-binding domain"/>
    <property type="match status" value="1"/>
</dbReference>
<dbReference type="PANTHER" id="PTHR30595:SF6">
    <property type="entry name" value="SCHLAFEN ALBA-2 DOMAIN-CONTAINING PROTEIN"/>
    <property type="match status" value="1"/>
</dbReference>
<dbReference type="GO" id="GO:0005524">
    <property type="term" value="F:ATP binding"/>
    <property type="evidence" value="ECO:0007669"/>
    <property type="project" value="UniProtKB-KW"/>
</dbReference>
<keyword evidence="3" id="KW-1185">Reference proteome</keyword>
<dbReference type="PANTHER" id="PTHR30595">
    <property type="entry name" value="GLPR-RELATED TRANSCRIPTIONAL REPRESSOR"/>
    <property type="match status" value="1"/>
</dbReference>
<dbReference type="EMBL" id="BAABGP010000004">
    <property type="protein sequence ID" value="GAA4479854.1"/>
    <property type="molecule type" value="Genomic_DNA"/>
</dbReference>
<dbReference type="Pfam" id="PF04326">
    <property type="entry name" value="SLFN_AlbA_2"/>
    <property type="match status" value="1"/>
</dbReference>
<gene>
    <name evidence="2" type="ORF">GCM10023171_05810</name>
</gene>
<dbReference type="InterPro" id="IPR038475">
    <property type="entry name" value="RecG_C_sf"/>
</dbReference>
<dbReference type="Gene3D" id="1.10.10.10">
    <property type="entry name" value="Winged helix-like DNA-binding domain superfamily/Winged helix DNA-binding domain"/>
    <property type="match status" value="1"/>
</dbReference>